<dbReference type="GO" id="GO:0030694">
    <property type="term" value="C:bacterial-type flagellum basal body, rod"/>
    <property type="evidence" value="ECO:0007669"/>
    <property type="project" value="InterPro"/>
</dbReference>
<feature type="domain" description="Flagellar basal body rod protein N-terminal" evidence="7">
    <location>
        <begin position="18"/>
        <end position="38"/>
    </location>
</feature>
<comment type="subcellular location">
    <subcellularLocation>
        <location evidence="1 6">Bacterial flagellum basal body</location>
    </subcellularLocation>
</comment>
<comment type="subunit">
    <text evidence="6">The basal body constitutes a major portion of the flagellar organelle and consists of a number of rings mounted on a central rod.</text>
</comment>
<evidence type="ECO:0000256" key="1">
    <source>
        <dbReference type="ARBA" id="ARBA00004117"/>
    </source>
</evidence>
<dbReference type="Proteomes" id="UP000234882">
    <property type="component" value="Chromosome"/>
</dbReference>
<evidence type="ECO:0000259" key="7">
    <source>
        <dbReference type="Pfam" id="PF00460"/>
    </source>
</evidence>
<dbReference type="GO" id="GO:0071973">
    <property type="term" value="P:bacterial-type flagellum-dependent cell motility"/>
    <property type="evidence" value="ECO:0007669"/>
    <property type="project" value="InterPro"/>
</dbReference>
<dbReference type="InterPro" id="IPR001444">
    <property type="entry name" value="Flag_bb_rod_N"/>
</dbReference>
<accession>A0A2K9MGE9</accession>
<evidence type="ECO:0000256" key="2">
    <source>
        <dbReference type="ARBA" id="ARBA00009677"/>
    </source>
</evidence>
<sequence>MLDGLETIRMARAMTAHAAERTKVIAGNVANADTPGFRARDLQPFSETYRRAAGDALRATRAGHLDARGGAASVRIAEDQGGRAPNGNSVSLEDEMVRTAEAKRQHDLSLAVYRSSLNMLRSAIGRKG</sequence>
<dbReference type="RefSeq" id="WP_101499908.1">
    <property type="nucleotide sequence ID" value="NZ_CP025583.1"/>
</dbReference>
<name>A0A2K9MGE9_9RHOB</name>
<reference evidence="9" key="1">
    <citation type="submission" date="2017-12" db="EMBL/GenBank/DDBJ databases">
        <title>Genomic analysis of Paracoccus sp. CBA4604.</title>
        <authorList>
            <person name="Roh S.W."/>
            <person name="Kim J.Y."/>
            <person name="Kim J.S."/>
        </authorList>
    </citation>
    <scope>NUCLEOTIDE SEQUENCE [LARGE SCALE GENOMIC DNA]</scope>
    <source>
        <strain evidence="9">CBA4604</strain>
    </source>
</reference>
<evidence type="ECO:0000313" key="8">
    <source>
        <dbReference type="EMBL" id="AUM74562.1"/>
    </source>
</evidence>
<evidence type="ECO:0000313" key="9">
    <source>
        <dbReference type="Proteomes" id="UP000234882"/>
    </source>
</evidence>
<dbReference type="InterPro" id="IPR006300">
    <property type="entry name" value="FlgB"/>
</dbReference>
<dbReference type="AlphaFoldDB" id="A0A2K9MGE9"/>
<evidence type="ECO:0000256" key="6">
    <source>
        <dbReference type="PIRNR" id="PIRNR002889"/>
    </source>
</evidence>
<comment type="similarity">
    <text evidence="2 6">Belongs to the flagella basal body rod proteins family.</text>
</comment>
<keyword evidence="9" id="KW-1185">Reference proteome</keyword>
<comment type="function">
    <text evidence="5 6">Structural component of flagellum, the bacterial motility apparatus. Part of the rod structure of flagellar basal body.</text>
</comment>
<proteinExistence type="inferred from homology"/>
<evidence type="ECO:0000256" key="4">
    <source>
        <dbReference type="ARBA" id="ARBA00023143"/>
    </source>
</evidence>
<keyword evidence="8" id="KW-0969">Cilium</keyword>
<dbReference type="Pfam" id="PF00460">
    <property type="entry name" value="Flg_bb_rod"/>
    <property type="match status" value="1"/>
</dbReference>
<gene>
    <name evidence="8" type="primary">flgB</name>
    <name evidence="8" type="ORF">CYR75_09955</name>
</gene>
<dbReference type="KEGG" id="paru:CYR75_09955"/>
<dbReference type="OrthoDB" id="9788334at2"/>
<evidence type="ECO:0000256" key="5">
    <source>
        <dbReference type="ARBA" id="ARBA00024934"/>
    </source>
</evidence>
<dbReference type="NCBIfam" id="NF009270">
    <property type="entry name" value="PRK12627.1"/>
    <property type="match status" value="1"/>
</dbReference>
<dbReference type="PIRSF" id="PIRSF002889">
    <property type="entry name" value="Rod_FlgB"/>
    <property type="match status" value="1"/>
</dbReference>
<dbReference type="EMBL" id="CP025583">
    <property type="protein sequence ID" value="AUM74562.1"/>
    <property type="molecule type" value="Genomic_DNA"/>
</dbReference>
<keyword evidence="4 6" id="KW-0975">Bacterial flagellum</keyword>
<evidence type="ECO:0000256" key="3">
    <source>
        <dbReference type="ARBA" id="ARBA00014376"/>
    </source>
</evidence>
<keyword evidence="8" id="KW-0966">Cell projection</keyword>
<keyword evidence="8" id="KW-0282">Flagellum</keyword>
<organism evidence="8 9">
    <name type="scientific">Paracoccus jeotgali</name>
    <dbReference type="NCBI Taxonomy" id="2065379"/>
    <lineage>
        <taxon>Bacteria</taxon>
        <taxon>Pseudomonadati</taxon>
        <taxon>Pseudomonadota</taxon>
        <taxon>Alphaproteobacteria</taxon>
        <taxon>Rhodobacterales</taxon>
        <taxon>Paracoccaceae</taxon>
        <taxon>Paracoccus</taxon>
    </lineage>
</organism>
<protein>
    <recommendedName>
        <fullName evidence="3 6">Flagellar basal body rod protein FlgB</fullName>
    </recommendedName>
</protein>